<dbReference type="InterPro" id="IPR036837">
    <property type="entry name" value="Cation_efflux_CTD_sf"/>
</dbReference>
<dbReference type="NCBIfam" id="TIGR01297">
    <property type="entry name" value="CDF"/>
    <property type="match status" value="1"/>
</dbReference>
<evidence type="ECO:0000256" key="5">
    <source>
        <dbReference type="ARBA" id="ARBA00023136"/>
    </source>
</evidence>
<dbReference type="Proteomes" id="UP000613840">
    <property type="component" value="Unassembled WGS sequence"/>
</dbReference>
<evidence type="ECO:0000256" key="4">
    <source>
        <dbReference type="ARBA" id="ARBA00022989"/>
    </source>
</evidence>
<evidence type="ECO:0000259" key="8">
    <source>
        <dbReference type="Pfam" id="PF01545"/>
    </source>
</evidence>
<evidence type="ECO:0000256" key="7">
    <source>
        <dbReference type="SAM" id="Phobius"/>
    </source>
</evidence>
<dbReference type="Gene3D" id="1.20.1510.10">
    <property type="entry name" value="Cation efflux protein transmembrane domain"/>
    <property type="match status" value="1"/>
</dbReference>
<dbReference type="SUPFAM" id="SSF161111">
    <property type="entry name" value="Cation efflux protein transmembrane domain-like"/>
    <property type="match status" value="1"/>
</dbReference>
<dbReference type="Pfam" id="PF01545">
    <property type="entry name" value="Cation_efflux"/>
    <property type="match status" value="1"/>
</dbReference>
<dbReference type="InterPro" id="IPR002524">
    <property type="entry name" value="Cation_efflux"/>
</dbReference>
<evidence type="ECO:0000256" key="2">
    <source>
        <dbReference type="ARBA" id="ARBA00022448"/>
    </source>
</evidence>
<evidence type="ECO:0000256" key="1">
    <source>
        <dbReference type="ARBA" id="ARBA00004141"/>
    </source>
</evidence>
<comment type="caution">
    <text evidence="9">The sequence shown here is derived from an EMBL/GenBank/DDBJ whole genome shotgun (WGS) entry which is preliminary data.</text>
</comment>
<dbReference type="InterPro" id="IPR040177">
    <property type="entry name" value="SLC30A9"/>
</dbReference>
<dbReference type="InterPro" id="IPR027469">
    <property type="entry name" value="Cation_efflux_TMD_sf"/>
</dbReference>
<keyword evidence="3 7" id="KW-0812">Transmembrane</keyword>
<keyword evidence="4 7" id="KW-1133">Transmembrane helix</keyword>
<keyword evidence="5 7" id="KW-0472">Membrane</keyword>
<dbReference type="GO" id="GO:0016020">
    <property type="term" value="C:membrane"/>
    <property type="evidence" value="ECO:0007669"/>
    <property type="project" value="UniProtKB-SubCell"/>
</dbReference>
<keyword evidence="10" id="KW-1185">Reference proteome</keyword>
<evidence type="ECO:0000313" key="9">
    <source>
        <dbReference type="EMBL" id="GGL81825.1"/>
    </source>
</evidence>
<sequence length="344" mass="36840">MTDISTSGQPAGHSDNDEPEPGHNSNRAIIAALAANTFIALLKFAGWGLTGVSSMLAEAIHSVADTGNQFLLLVGGRRAQKAATEEHPFGYGRERYVFAFMVAIVMFSIGGVFALYEAWHKLQEVLAGEHHDMGRWWWVPVVILIGAICAEGASLRTALRESDKARGRQRLFKYIRSAKAPELPVVVLEDSAAVIGLVFALFGVVLTKITGHGIFDVIGTALIGFLLVAVAITLATETKSLLLGEAASPDSIRTISDALMATEGVDRIIHMKTLHLGPEEIMVAAKIAVSPTESAAEVAATIDRAEVAIRSAEPMVTSLYLEPDIYSTSYQPASRPERPSAPSH</sequence>
<comment type="subcellular location">
    <subcellularLocation>
        <location evidence="1">Membrane</location>
        <topology evidence="1">Multi-pass membrane protein</topology>
    </subcellularLocation>
</comment>
<dbReference type="EMBL" id="BMMZ01000017">
    <property type="protein sequence ID" value="GGL81825.1"/>
    <property type="molecule type" value="Genomic_DNA"/>
</dbReference>
<feature type="transmembrane region" description="Helical" evidence="7">
    <location>
        <begin position="180"/>
        <end position="202"/>
    </location>
</feature>
<keyword evidence="2" id="KW-0813">Transport</keyword>
<evidence type="ECO:0000313" key="10">
    <source>
        <dbReference type="Proteomes" id="UP000613840"/>
    </source>
</evidence>
<protein>
    <submittedName>
        <fullName evidence="9">Transporter</fullName>
    </submittedName>
</protein>
<evidence type="ECO:0000256" key="3">
    <source>
        <dbReference type="ARBA" id="ARBA00022692"/>
    </source>
</evidence>
<reference evidence="9" key="1">
    <citation type="journal article" date="2014" name="Int. J. Syst. Evol. Microbiol.">
        <title>Complete genome sequence of Corynebacterium casei LMG S-19264T (=DSM 44701T), isolated from a smear-ripened cheese.</title>
        <authorList>
            <consortium name="US DOE Joint Genome Institute (JGI-PGF)"/>
            <person name="Walter F."/>
            <person name="Albersmeier A."/>
            <person name="Kalinowski J."/>
            <person name="Ruckert C."/>
        </authorList>
    </citation>
    <scope>NUCLEOTIDE SEQUENCE</scope>
    <source>
        <strain evidence="9">CGMCC 4.7306</strain>
    </source>
</reference>
<organism evidence="9 10">
    <name type="scientific">Microlunatus endophyticus</name>
    <dbReference type="NCBI Taxonomy" id="1716077"/>
    <lineage>
        <taxon>Bacteria</taxon>
        <taxon>Bacillati</taxon>
        <taxon>Actinomycetota</taxon>
        <taxon>Actinomycetes</taxon>
        <taxon>Propionibacteriales</taxon>
        <taxon>Propionibacteriaceae</taxon>
        <taxon>Microlunatus</taxon>
    </lineage>
</organism>
<feature type="transmembrane region" description="Helical" evidence="7">
    <location>
        <begin position="96"/>
        <end position="116"/>
    </location>
</feature>
<dbReference type="InterPro" id="IPR058533">
    <property type="entry name" value="Cation_efflux_TM"/>
</dbReference>
<feature type="domain" description="Cation efflux protein transmembrane" evidence="8">
    <location>
        <begin position="29"/>
        <end position="243"/>
    </location>
</feature>
<reference evidence="9" key="2">
    <citation type="submission" date="2020-09" db="EMBL/GenBank/DDBJ databases">
        <authorList>
            <person name="Sun Q."/>
            <person name="Zhou Y."/>
        </authorList>
    </citation>
    <scope>NUCLEOTIDE SEQUENCE</scope>
    <source>
        <strain evidence="9">CGMCC 4.7306</strain>
    </source>
</reference>
<evidence type="ECO:0000256" key="6">
    <source>
        <dbReference type="SAM" id="MobiDB-lite"/>
    </source>
</evidence>
<feature type="transmembrane region" description="Helical" evidence="7">
    <location>
        <begin position="28"/>
        <end position="49"/>
    </location>
</feature>
<feature type="region of interest" description="Disordered" evidence="6">
    <location>
        <begin position="1"/>
        <end position="24"/>
    </location>
</feature>
<proteinExistence type="predicted"/>
<dbReference type="GO" id="GO:0008324">
    <property type="term" value="F:monoatomic cation transmembrane transporter activity"/>
    <property type="evidence" value="ECO:0007669"/>
    <property type="project" value="InterPro"/>
</dbReference>
<feature type="transmembrane region" description="Helical" evidence="7">
    <location>
        <begin position="214"/>
        <end position="235"/>
    </location>
</feature>
<feature type="transmembrane region" description="Helical" evidence="7">
    <location>
        <begin position="136"/>
        <end position="159"/>
    </location>
</feature>
<name>A0A917W897_9ACTN</name>
<dbReference type="PANTHER" id="PTHR13414:SF9">
    <property type="entry name" value="PROTON-COUPLED ZINC ANTIPORTER SLC30A9, MITOCHONDRIAL"/>
    <property type="match status" value="1"/>
</dbReference>
<dbReference type="PANTHER" id="PTHR13414">
    <property type="entry name" value="HUEL-CATION TRANSPORTER"/>
    <property type="match status" value="1"/>
</dbReference>
<dbReference type="AlphaFoldDB" id="A0A917W897"/>
<accession>A0A917W897</accession>
<dbReference type="SUPFAM" id="SSF160240">
    <property type="entry name" value="Cation efflux protein cytoplasmic domain-like"/>
    <property type="match status" value="1"/>
</dbReference>
<gene>
    <name evidence="9" type="ORF">GCM10011575_45140</name>
</gene>
<dbReference type="RefSeq" id="WP_229670540.1">
    <property type="nucleotide sequence ID" value="NZ_BMMZ01000017.1"/>
</dbReference>
<dbReference type="GO" id="GO:0006829">
    <property type="term" value="P:zinc ion transport"/>
    <property type="evidence" value="ECO:0007669"/>
    <property type="project" value="InterPro"/>
</dbReference>